<comment type="similarity">
    <text evidence="9 15">Belongs to the L/F-transferase family.</text>
</comment>
<keyword evidence="3 15" id="KW-0808">Transferase</keyword>
<dbReference type="GO" id="GO:0008914">
    <property type="term" value="F:leucyl-tRNA--protein transferase activity"/>
    <property type="evidence" value="ECO:0007669"/>
    <property type="project" value="UniProtKB-UniRule"/>
</dbReference>
<dbReference type="FunFam" id="3.40.630.70:FF:000001">
    <property type="entry name" value="Leucyl/phenylalanyl-tRNA--protein transferase"/>
    <property type="match status" value="1"/>
</dbReference>
<dbReference type="InterPro" id="IPR042203">
    <property type="entry name" value="Leu/Phe-tRNA_Trfase_C"/>
</dbReference>
<comment type="catalytic activity">
    <reaction evidence="6 15">
        <text>N-terminal L-arginyl-[protein] + L-leucyl-tRNA(Leu) = N-terminal L-leucyl-L-arginyl-[protein] + tRNA(Leu) + H(+)</text>
        <dbReference type="Rhea" id="RHEA:50416"/>
        <dbReference type="Rhea" id="RHEA-COMP:9613"/>
        <dbReference type="Rhea" id="RHEA-COMP:9622"/>
        <dbReference type="Rhea" id="RHEA-COMP:12672"/>
        <dbReference type="Rhea" id="RHEA-COMP:12673"/>
        <dbReference type="ChEBI" id="CHEBI:15378"/>
        <dbReference type="ChEBI" id="CHEBI:64719"/>
        <dbReference type="ChEBI" id="CHEBI:78442"/>
        <dbReference type="ChEBI" id="CHEBI:78494"/>
        <dbReference type="ChEBI" id="CHEBI:133044"/>
        <dbReference type="EC" id="2.3.2.6"/>
    </reaction>
</comment>
<dbReference type="InterPro" id="IPR016181">
    <property type="entry name" value="Acyl_CoA_acyltransferase"/>
</dbReference>
<sequence length="226" mass="25537">MPVFWLDPEHIIFPDPIHSTPDGLLAAGGDLSRERLLLAYRNGIFPWYAPGDPILWWCPDPRCVLFPKDLKVSKSMRPYFNQRKFEVTYDRCFSEVMQACAQQPRNGQAGTWITREMMKGYTRLHEVGYAHSVEVWKEKELVGGLYGIAIGKVFFGESMFATASNASKFGFISLVHRLEAQGFTLIDCQQETGHLLSLGATTIPRPEFLQALRANDAHPDGEGKWG</sequence>
<comment type="subcellular location">
    <subcellularLocation>
        <location evidence="1 15">Cytoplasm</location>
    </subcellularLocation>
</comment>
<keyword evidence="2 15" id="KW-0963">Cytoplasm</keyword>
<dbReference type="Gene3D" id="3.30.70.3550">
    <property type="entry name" value="Leucyl/phenylalanyl-tRNA-protein transferase, N-terminal domain"/>
    <property type="match status" value="1"/>
</dbReference>
<accession>A0A098S9K1</accession>
<evidence type="ECO:0000313" key="17">
    <source>
        <dbReference type="Proteomes" id="UP000029736"/>
    </source>
</evidence>
<dbReference type="GO" id="GO:0030163">
    <property type="term" value="P:protein catabolic process"/>
    <property type="evidence" value="ECO:0007669"/>
    <property type="project" value="UniProtKB-UniRule"/>
</dbReference>
<evidence type="ECO:0000256" key="4">
    <source>
        <dbReference type="ARBA" id="ARBA00023315"/>
    </source>
</evidence>
<dbReference type="GO" id="GO:0005737">
    <property type="term" value="C:cytoplasm"/>
    <property type="evidence" value="ECO:0007669"/>
    <property type="project" value="UniProtKB-SubCell"/>
</dbReference>
<evidence type="ECO:0000256" key="3">
    <source>
        <dbReference type="ARBA" id="ARBA00022679"/>
    </source>
</evidence>
<dbReference type="RefSeq" id="WP_044217644.1">
    <property type="nucleotide sequence ID" value="NZ_JBKAGJ010000001.1"/>
</dbReference>
<keyword evidence="4 15" id="KW-0012">Acyltransferase</keyword>
<comment type="caution">
    <text evidence="16">The sequence shown here is derived from an EMBL/GenBank/DDBJ whole genome shotgun (WGS) entry which is preliminary data.</text>
</comment>
<dbReference type="FunFam" id="3.30.70.3550:FF:000001">
    <property type="entry name" value="Leucyl/phenylalanyl-tRNA--protein transferase"/>
    <property type="match status" value="1"/>
</dbReference>
<proteinExistence type="inferred from homology"/>
<dbReference type="HAMAP" id="MF_00688">
    <property type="entry name" value="Leu_Phe_trans"/>
    <property type="match status" value="1"/>
</dbReference>
<evidence type="ECO:0000256" key="15">
    <source>
        <dbReference type="HAMAP-Rule" id="MF_00688"/>
    </source>
</evidence>
<dbReference type="AlphaFoldDB" id="A0A098S9K1"/>
<evidence type="ECO:0000256" key="13">
    <source>
        <dbReference type="ARBA" id="ARBA00077165"/>
    </source>
</evidence>
<evidence type="ECO:0000256" key="8">
    <source>
        <dbReference type="ARBA" id="ARBA00054043"/>
    </source>
</evidence>
<protein>
    <recommendedName>
        <fullName evidence="11 15">Leucyl/phenylalanyl-tRNA--protein transferase</fullName>
        <ecNumber evidence="10 15">2.3.2.6</ecNumber>
    </recommendedName>
    <alternativeName>
        <fullName evidence="12 15">L/F-transferase</fullName>
    </alternativeName>
    <alternativeName>
        <fullName evidence="13 15">Leucyltransferase</fullName>
    </alternativeName>
    <alternativeName>
        <fullName evidence="14 15">Phenyalanyltransferase</fullName>
    </alternativeName>
</protein>
<dbReference type="Gene3D" id="3.40.630.70">
    <property type="entry name" value="Leucyl/phenylalanyl-tRNA-protein transferase, C-terminal domain"/>
    <property type="match status" value="1"/>
</dbReference>
<evidence type="ECO:0000256" key="12">
    <source>
        <dbReference type="ARBA" id="ARBA00077136"/>
    </source>
</evidence>
<evidence type="ECO:0000256" key="6">
    <source>
        <dbReference type="ARBA" id="ARBA00050652"/>
    </source>
</evidence>
<dbReference type="Pfam" id="PF03588">
    <property type="entry name" value="Leu_Phe_trans"/>
    <property type="match status" value="1"/>
</dbReference>
<comment type="catalytic activity">
    <reaction evidence="7 15">
        <text>N-terminal L-lysyl-[protein] + L-leucyl-tRNA(Leu) = N-terminal L-leucyl-L-lysyl-[protein] + tRNA(Leu) + H(+)</text>
        <dbReference type="Rhea" id="RHEA:12340"/>
        <dbReference type="Rhea" id="RHEA-COMP:9613"/>
        <dbReference type="Rhea" id="RHEA-COMP:9622"/>
        <dbReference type="Rhea" id="RHEA-COMP:12670"/>
        <dbReference type="Rhea" id="RHEA-COMP:12671"/>
        <dbReference type="ChEBI" id="CHEBI:15378"/>
        <dbReference type="ChEBI" id="CHEBI:65249"/>
        <dbReference type="ChEBI" id="CHEBI:78442"/>
        <dbReference type="ChEBI" id="CHEBI:78494"/>
        <dbReference type="ChEBI" id="CHEBI:133043"/>
        <dbReference type="EC" id="2.3.2.6"/>
    </reaction>
</comment>
<dbReference type="InterPro" id="IPR042221">
    <property type="entry name" value="Leu/Phe-tRNA_Trfase_N"/>
</dbReference>
<comment type="catalytic activity">
    <reaction evidence="5 15">
        <text>L-phenylalanyl-tRNA(Phe) + an N-terminal L-alpha-aminoacyl-[protein] = an N-terminal L-phenylalanyl-L-alpha-aminoacyl-[protein] + tRNA(Phe)</text>
        <dbReference type="Rhea" id="RHEA:43632"/>
        <dbReference type="Rhea" id="RHEA-COMP:9668"/>
        <dbReference type="Rhea" id="RHEA-COMP:9699"/>
        <dbReference type="Rhea" id="RHEA-COMP:10636"/>
        <dbReference type="Rhea" id="RHEA-COMP:10637"/>
        <dbReference type="ChEBI" id="CHEBI:78442"/>
        <dbReference type="ChEBI" id="CHEBI:78531"/>
        <dbReference type="ChEBI" id="CHEBI:78597"/>
        <dbReference type="ChEBI" id="CHEBI:83561"/>
        <dbReference type="EC" id="2.3.2.6"/>
    </reaction>
</comment>
<evidence type="ECO:0000256" key="7">
    <source>
        <dbReference type="ARBA" id="ARBA00051538"/>
    </source>
</evidence>
<evidence type="ECO:0000256" key="10">
    <source>
        <dbReference type="ARBA" id="ARBA00066767"/>
    </source>
</evidence>
<comment type="function">
    <text evidence="8 15">Functions in the N-end rule pathway of protein degradation where it conjugates Leu, Phe and, less efficiently, Met from aminoacyl-tRNAs to the N-termini of proteins containing an N-terminal arginine or lysine.</text>
</comment>
<evidence type="ECO:0000313" key="16">
    <source>
        <dbReference type="EMBL" id="KGE88791.1"/>
    </source>
</evidence>
<dbReference type="OrthoDB" id="9790282at2"/>
<reference evidence="16 17" key="1">
    <citation type="journal article" date="2014" name="Int. J. Syst. Evol. Microbiol.">
        <title>Phaeodactylibacter xiamenensis gen. nov., sp. nov., a member of the family Saprospiraceae isolated from the marine alga Phaeodactylum tricornutum.</title>
        <authorList>
            <person name="Chen Z.Jr."/>
            <person name="Lei X."/>
            <person name="Lai Q."/>
            <person name="Li Y."/>
            <person name="Zhang B."/>
            <person name="Zhang J."/>
            <person name="Zhang H."/>
            <person name="Yang L."/>
            <person name="Zheng W."/>
            <person name="Tian Y."/>
            <person name="Yu Z."/>
            <person name="Xu H.Jr."/>
            <person name="Zheng T."/>
        </authorList>
    </citation>
    <scope>NUCLEOTIDE SEQUENCE [LARGE SCALE GENOMIC DNA]</scope>
    <source>
        <strain evidence="16 17">KD52</strain>
    </source>
</reference>
<name>A0A098S9K1_9BACT</name>
<dbReference type="Proteomes" id="UP000029736">
    <property type="component" value="Unassembled WGS sequence"/>
</dbReference>
<evidence type="ECO:0000256" key="5">
    <source>
        <dbReference type="ARBA" id="ARBA00050607"/>
    </source>
</evidence>
<dbReference type="PANTHER" id="PTHR30098">
    <property type="entry name" value="LEUCYL/PHENYLALANYL-TRNA--PROTEIN TRANSFERASE"/>
    <property type="match status" value="1"/>
</dbReference>
<evidence type="ECO:0000256" key="1">
    <source>
        <dbReference type="ARBA" id="ARBA00004496"/>
    </source>
</evidence>
<organism evidence="16 17">
    <name type="scientific">Phaeodactylibacter xiamenensis</name>
    <dbReference type="NCBI Taxonomy" id="1524460"/>
    <lineage>
        <taxon>Bacteria</taxon>
        <taxon>Pseudomonadati</taxon>
        <taxon>Bacteroidota</taxon>
        <taxon>Saprospiria</taxon>
        <taxon>Saprospirales</taxon>
        <taxon>Haliscomenobacteraceae</taxon>
        <taxon>Phaeodactylibacter</taxon>
    </lineage>
</organism>
<evidence type="ECO:0000256" key="14">
    <source>
        <dbReference type="ARBA" id="ARBA00083640"/>
    </source>
</evidence>
<gene>
    <name evidence="15" type="primary">aat</name>
    <name evidence="16" type="ORF">IX84_06520</name>
</gene>
<evidence type="ECO:0000256" key="2">
    <source>
        <dbReference type="ARBA" id="ARBA00022490"/>
    </source>
</evidence>
<dbReference type="NCBIfam" id="TIGR00667">
    <property type="entry name" value="aat"/>
    <property type="match status" value="1"/>
</dbReference>
<dbReference type="PANTHER" id="PTHR30098:SF2">
    <property type="entry name" value="LEUCYL_PHENYLALANYL-TRNA--PROTEIN TRANSFERASE"/>
    <property type="match status" value="1"/>
</dbReference>
<dbReference type="EMBL" id="JPOS01000016">
    <property type="protein sequence ID" value="KGE88791.1"/>
    <property type="molecule type" value="Genomic_DNA"/>
</dbReference>
<keyword evidence="17" id="KW-1185">Reference proteome</keyword>
<evidence type="ECO:0000256" key="11">
    <source>
        <dbReference type="ARBA" id="ARBA00074372"/>
    </source>
</evidence>
<dbReference type="SUPFAM" id="SSF55729">
    <property type="entry name" value="Acyl-CoA N-acyltransferases (Nat)"/>
    <property type="match status" value="1"/>
</dbReference>
<evidence type="ECO:0000256" key="9">
    <source>
        <dbReference type="ARBA" id="ARBA00061535"/>
    </source>
</evidence>
<dbReference type="InterPro" id="IPR004616">
    <property type="entry name" value="Leu/Phe-tRNA_Trfase"/>
</dbReference>
<dbReference type="EC" id="2.3.2.6" evidence="10 15"/>